<evidence type="ECO:0000313" key="13">
    <source>
        <dbReference type="Proteomes" id="UP001162156"/>
    </source>
</evidence>
<comment type="caution">
    <text evidence="12">The sequence shown here is derived from an EMBL/GenBank/DDBJ whole genome shotgun (WGS) entry which is preliminary data.</text>
</comment>
<dbReference type="GO" id="GO:0004386">
    <property type="term" value="F:helicase activity"/>
    <property type="evidence" value="ECO:0007669"/>
    <property type="project" value="UniProtKB-KW"/>
</dbReference>
<dbReference type="SUPFAM" id="SSF53300">
    <property type="entry name" value="vWA-like"/>
    <property type="match status" value="1"/>
</dbReference>
<reference evidence="12" key="1">
    <citation type="journal article" date="2023" name="Insect Mol. Biol.">
        <title>Genome sequencing provides insights into the evolution of gene families encoding plant cell wall-degrading enzymes in longhorned beetles.</title>
        <authorList>
            <person name="Shin N.R."/>
            <person name="Okamura Y."/>
            <person name="Kirsch R."/>
            <person name="Pauchet Y."/>
        </authorList>
    </citation>
    <scope>NUCLEOTIDE SEQUENCE</scope>
    <source>
        <strain evidence="12">RBIC_L_NR</strain>
    </source>
</reference>
<evidence type="ECO:0000256" key="3">
    <source>
        <dbReference type="ARBA" id="ARBA00022763"/>
    </source>
</evidence>
<dbReference type="Gene3D" id="2.40.290.10">
    <property type="match status" value="1"/>
</dbReference>
<name>A0AAV8ZTJ3_9CUCU</name>
<dbReference type="InterPro" id="IPR006164">
    <property type="entry name" value="DNA_bd_Ku70/Ku80"/>
</dbReference>
<dbReference type="GO" id="GO:0006303">
    <property type="term" value="P:double-strand break repair via nonhomologous end joining"/>
    <property type="evidence" value="ECO:0007669"/>
    <property type="project" value="InterPro"/>
</dbReference>
<dbReference type="SUPFAM" id="SSF100939">
    <property type="entry name" value="SPOC domain-like"/>
    <property type="match status" value="1"/>
</dbReference>
<evidence type="ECO:0000256" key="7">
    <source>
        <dbReference type="ARBA" id="ARBA00023125"/>
    </source>
</evidence>
<keyword evidence="5" id="KW-0347">Helicase</keyword>
<evidence type="ECO:0000256" key="1">
    <source>
        <dbReference type="ARBA" id="ARBA00004123"/>
    </source>
</evidence>
<evidence type="ECO:0000259" key="11">
    <source>
        <dbReference type="Pfam" id="PF02735"/>
    </source>
</evidence>
<proteinExistence type="predicted"/>
<keyword evidence="9" id="KW-0234">DNA repair</keyword>
<dbReference type="Gene3D" id="3.40.50.410">
    <property type="entry name" value="von Willebrand factor, type A domain"/>
    <property type="match status" value="1"/>
</dbReference>
<evidence type="ECO:0000256" key="9">
    <source>
        <dbReference type="ARBA" id="ARBA00023204"/>
    </source>
</evidence>
<sequence>MPPASKREFGVILFDINSSNKEEALLTLIKICTYKWLSANKDTYKLILSNTKDSRNVKGFSNLYETNINELDPQPILECVENAEAEEGNWLDALQLAIHILKEAFEKPGIITLQILYITNLDRCSQTLDEGKVGKIIRDLKEYNIYLYIIGPNVKLPYTITSEDDVRDIMKDIKVDESIHSLAVAKKIIINTDNSVICDFKVGVHLFFSFKNSHGTQPWKVPLSFGTKLEIPVCTVKVYRKDAPFKLSSDVKNFSTVLVEDESVQLNYEDLVSGIIRHDKFVKVEGNDMFKVDGPRRDSTFYVLPDHEKPEECCQAIYNLVDVLAEQKKYAIARRVYNANTKPKFFVLVPQPDLEPKCFAMSELPYADEVNNKYKFVVPTASATESKNEDEFTQFFRSMDIWDDNCKVNIPLSPKLMLDWYSNKLVNAVAKQYLHRDLDLNEIDIDDLAETETNEFLDAFKKSWPEKTTNIDDENMD</sequence>
<dbReference type="InterPro" id="IPR016194">
    <property type="entry name" value="SPOC-like_C_dom_sf"/>
</dbReference>
<protein>
    <recommendedName>
        <fullName evidence="11">Ku domain-containing protein</fullName>
    </recommendedName>
</protein>
<dbReference type="GO" id="GO:0016787">
    <property type="term" value="F:hydrolase activity"/>
    <property type="evidence" value="ECO:0007669"/>
    <property type="project" value="UniProtKB-KW"/>
</dbReference>
<evidence type="ECO:0000256" key="2">
    <source>
        <dbReference type="ARBA" id="ARBA00022741"/>
    </source>
</evidence>
<evidence type="ECO:0000256" key="5">
    <source>
        <dbReference type="ARBA" id="ARBA00022806"/>
    </source>
</evidence>
<evidence type="ECO:0000256" key="6">
    <source>
        <dbReference type="ARBA" id="ARBA00022840"/>
    </source>
</evidence>
<dbReference type="PANTHER" id="PTHR12604:SF4">
    <property type="entry name" value="X-RAY REPAIR CROSS-COMPLEMENTING PROTEIN 5"/>
    <property type="match status" value="1"/>
</dbReference>
<dbReference type="GO" id="GO:0005524">
    <property type="term" value="F:ATP binding"/>
    <property type="evidence" value="ECO:0007669"/>
    <property type="project" value="UniProtKB-KW"/>
</dbReference>
<keyword evidence="4" id="KW-0378">Hydrolase</keyword>
<keyword evidence="8" id="KW-0233">DNA recombination</keyword>
<keyword evidence="13" id="KW-1185">Reference proteome</keyword>
<keyword evidence="10" id="KW-0539">Nucleus</keyword>
<keyword evidence="6" id="KW-0067">ATP-binding</keyword>
<feature type="domain" description="Ku" evidence="11">
    <location>
        <begin position="298"/>
        <end position="379"/>
    </location>
</feature>
<dbReference type="GO" id="GO:0043564">
    <property type="term" value="C:Ku70:Ku80 complex"/>
    <property type="evidence" value="ECO:0007669"/>
    <property type="project" value="TreeGrafter"/>
</dbReference>
<keyword evidence="3" id="KW-0227">DNA damage</keyword>
<gene>
    <name evidence="12" type="ORF">NQ314_001917</name>
</gene>
<organism evidence="12 13">
    <name type="scientific">Rhamnusium bicolor</name>
    <dbReference type="NCBI Taxonomy" id="1586634"/>
    <lineage>
        <taxon>Eukaryota</taxon>
        <taxon>Metazoa</taxon>
        <taxon>Ecdysozoa</taxon>
        <taxon>Arthropoda</taxon>
        <taxon>Hexapoda</taxon>
        <taxon>Insecta</taxon>
        <taxon>Pterygota</taxon>
        <taxon>Neoptera</taxon>
        <taxon>Endopterygota</taxon>
        <taxon>Coleoptera</taxon>
        <taxon>Polyphaga</taxon>
        <taxon>Cucujiformia</taxon>
        <taxon>Chrysomeloidea</taxon>
        <taxon>Cerambycidae</taxon>
        <taxon>Lepturinae</taxon>
        <taxon>Rhagiini</taxon>
        <taxon>Rhamnusium</taxon>
    </lineage>
</organism>
<dbReference type="InterPro" id="IPR036465">
    <property type="entry name" value="vWFA_dom_sf"/>
</dbReference>
<evidence type="ECO:0000313" key="12">
    <source>
        <dbReference type="EMBL" id="KAJ8969107.1"/>
    </source>
</evidence>
<keyword evidence="2" id="KW-0547">Nucleotide-binding</keyword>
<dbReference type="GO" id="GO:0042162">
    <property type="term" value="F:telomeric DNA binding"/>
    <property type="evidence" value="ECO:0007669"/>
    <property type="project" value="TreeGrafter"/>
</dbReference>
<dbReference type="EMBL" id="JANEYF010000593">
    <property type="protein sequence ID" value="KAJ8969107.1"/>
    <property type="molecule type" value="Genomic_DNA"/>
</dbReference>
<evidence type="ECO:0000256" key="10">
    <source>
        <dbReference type="ARBA" id="ARBA00023242"/>
    </source>
</evidence>
<dbReference type="GO" id="GO:0000723">
    <property type="term" value="P:telomere maintenance"/>
    <property type="evidence" value="ECO:0007669"/>
    <property type="project" value="TreeGrafter"/>
</dbReference>
<dbReference type="AlphaFoldDB" id="A0AAV8ZTJ3"/>
<dbReference type="GO" id="GO:0006310">
    <property type="term" value="P:DNA recombination"/>
    <property type="evidence" value="ECO:0007669"/>
    <property type="project" value="UniProtKB-KW"/>
</dbReference>
<evidence type="ECO:0000256" key="8">
    <source>
        <dbReference type="ARBA" id="ARBA00023172"/>
    </source>
</evidence>
<dbReference type="Proteomes" id="UP001162156">
    <property type="component" value="Unassembled WGS sequence"/>
</dbReference>
<comment type="subcellular location">
    <subcellularLocation>
        <location evidence="1">Nucleus</location>
    </subcellularLocation>
</comment>
<accession>A0AAV8ZTJ3</accession>
<evidence type="ECO:0000256" key="4">
    <source>
        <dbReference type="ARBA" id="ARBA00022801"/>
    </source>
</evidence>
<keyword evidence="7" id="KW-0238">DNA-binding</keyword>
<dbReference type="Pfam" id="PF02735">
    <property type="entry name" value="Ku"/>
    <property type="match status" value="1"/>
</dbReference>
<dbReference type="GO" id="GO:0003690">
    <property type="term" value="F:double-stranded DNA binding"/>
    <property type="evidence" value="ECO:0007669"/>
    <property type="project" value="TreeGrafter"/>
</dbReference>
<dbReference type="PANTHER" id="PTHR12604">
    <property type="entry name" value="KU AUTOANTIGEN DNA HELICASE"/>
    <property type="match status" value="1"/>
</dbReference>